<accession>A0A1Y5MUL2</accession>
<comment type="caution">
    <text evidence="1">The sequence shown here is derived from an EMBL/GenBank/DDBJ whole genome shotgun (WGS) entry which is preliminary data.</text>
</comment>
<proteinExistence type="predicted"/>
<evidence type="ECO:0000313" key="1">
    <source>
        <dbReference type="EMBL" id="OUT12286.1"/>
    </source>
</evidence>
<name>A0A1Y5MUL2_9BACT</name>
<dbReference type="EMBL" id="NDYO01000003">
    <property type="protein sequence ID" value="OUT12286.1"/>
    <property type="molecule type" value="Genomic_DNA"/>
</dbReference>
<dbReference type="AlphaFoldDB" id="A0A1Y5MUL2"/>
<reference evidence="1 2" key="1">
    <citation type="submission" date="2017-04" db="EMBL/GenBank/DDBJ databases">
        <title>Complete genome of Campylobacter concisus ATCC 33237T and draft genomes for an additional eight well characterized C. concisus strains.</title>
        <authorList>
            <person name="Cornelius A.J."/>
            <person name="Miller W.G."/>
            <person name="Lastovica A.J."/>
            <person name="On S.L."/>
            <person name="French N.P."/>
            <person name="Vandenberg O."/>
            <person name="Biggs P.J."/>
        </authorList>
    </citation>
    <scope>NUCLEOTIDE SEQUENCE [LARGE SCALE GENOMIC DNA]</scope>
    <source>
        <strain evidence="1 2">Lasto28.99</strain>
    </source>
</reference>
<protein>
    <submittedName>
        <fullName evidence="1">Uncharacterized protein</fullName>
    </submittedName>
</protein>
<organism evidence="1 2">
    <name type="scientific">Campylobacter concisus</name>
    <dbReference type="NCBI Taxonomy" id="199"/>
    <lineage>
        <taxon>Bacteria</taxon>
        <taxon>Pseudomonadati</taxon>
        <taxon>Campylobacterota</taxon>
        <taxon>Epsilonproteobacteria</taxon>
        <taxon>Campylobacterales</taxon>
        <taxon>Campylobacteraceae</taxon>
        <taxon>Campylobacter</taxon>
    </lineage>
</organism>
<dbReference type="Proteomes" id="UP000195967">
    <property type="component" value="Unassembled WGS sequence"/>
</dbReference>
<dbReference type="RefSeq" id="WP_087584145.1">
    <property type="nucleotide sequence ID" value="NZ_CABMKR010000003.1"/>
</dbReference>
<evidence type="ECO:0000313" key="2">
    <source>
        <dbReference type="Proteomes" id="UP000195967"/>
    </source>
</evidence>
<sequence>MMNVTIDSLENRAVEQTQAAGLVRLVREFEEKGFEMRVSAKGELWGIRRGNMIKGQKADYSKSMFKLVGKYIIRTADGKVIDTAA</sequence>
<gene>
    <name evidence="1" type="ORF">B9N62_01970</name>
</gene>